<dbReference type="Pfam" id="PF22422">
    <property type="entry name" value="MGH1-like_GH"/>
    <property type="match status" value="1"/>
</dbReference>
<evidence type="ECO:0000256" key="3">
    <source>
        <dbReference type="ARBA" id="ARBA00023295"/>
    </source>
</evidence>
<keyword evidence="6" id="KW-1185">Reference proteome</keyword>
<comment type="similarity">
    <text evidence="1">Belongs to the glycosyl hydrolase 63 family.</text>
</comment>
<dbReference type="Gene3D" id="1.50.10.10">
    <property type="match status" value="1"/>
</dbReference>
<dbReference type="EMBL" id="CP019312">
    <property type="protein sequence ID" value="APX13837.1"/>
    <property type="molecule type" value="Genomic_DNA"/>
</dbReference>
<organism evidence="5 6">
    <name type="scientific">Tateyamaria omphalii</name>
    <dbReference type="NCBI Taxonomy" id="299262"/>
    <lineage>
        <taxon>Bacteria</taxon>
        <taxon>Pseudomonadati</taxon>
        <taxon>Pseudomonadota</taxon>
        <taxon>Alphaproteobacteria</taxon>
        <taxon>Rhodobacterales</taxon>
        <taxon>Roseobacteraceae</taxon>
        <taxon>Tateyamaria</taxon>
    </lineage>
</organism>
<dbReference type="AlphaFoldDB" id="A0A1P8N0I1"/>
<proteinExistence type="inferred from homology"/>
<dbReference type="InterPro" id="IPR054491">
    <property type="entry name" value="MGH1-like_GH"/>
</dbReference>
<gene>
    <name evidence="5" type="ORF">BWR18_11275</name>
</gene>
<keyword evidence="2" id="KW-0378">Hydrolase</keyword>
<dbReference type="SUPFAM" id="SSF48208">
    <property type="entry name" value="Six-hairpin glycosidases"/>
    <property type="match status" value="1"/>
</dbReference>
<evidence type="ECO:0000256" key="1">
    <source>
        <dbReference type="ARBA" id="ARBA00010833"/>
    </source>
</evidence>
<dbReference type="PANTHER" id="PTHR10412:SF11">
    <property type="entry name" value="MANNOSYL-OLIGOSACCHARIDE GLUCOSIDASE"/>
    <property type="match status" value="1"/>
</dbReference>
<evidence type="ECO:0000313" key="6">
    <source>
        <dbReference type="Proteomes" id="UP000186336"/>
    </source>
</evidence>
<protein>
    <recommendedName>
        <fullName evidence="4">Mannosylglycerate hydrolase MGH1-like glycoside hydrolase domain-containing protein</fullName>
    </recommendedName>
</protein>
<feature type="domain" description="Mannosylglycerate hydrolase MGH1-like glycoside hydrolase" evidence="4">
    <location>
        <begin position="26"/>
        <end position="397"/>
    </location>
</feature>
<sequence length="412" mass="45887">MRDEQARAILKRNDRGGYTIPTSGLYPYQWNWDSAFAAVGFAAFDIDRAWAEIETLFSGQWNNGMVPHILFHVPDDGYFPNHDVWQGTGPIPSSGISQPPVAATMARMVLDKDPEAGRARMAALYPRMVAWHRWFMDWRLDQGAVCVTHPWEAGRDNAPDWDAAMAAITPDGVGDYTRRDTSHVDSSMRPTKYDYDRYIWLVQRGARLGWDEAAMLQDTPFRVADPTMTFILLRATRDLIALGQMLSKDVGDLENWATELEAGAQTLWNTQLGCYDSRDVVGGSWSVSISNASFLCWYAGLDAPDMRTRLAEVLALTKFGVPSLSPDDARFDGKRYWRGPVWGMMNMMIGMGLTEMGLPQGDALKRSTADLIATHGFAEYFDPRDGSPAGGGTFTWTAAVWLAWASPNTQGA</sequence>
<dbReference type="PANTHER" id="PTHR10412">
    <property type="entry name" value="MANNOSYL-OLIGOSACCHARIDE GLUCOSIDASE"/>
    <property type="match status" value="1"/>
</dbReference>
<evidence type="ECO:0000313" key="5">
    <source>
        <dbReference type="EMBL" id="APX13837.1"/>
    </source>
</evidence>
<dbReference type="STRING" id="299262.BWR18_11275"/>
<dbReference type="OrthoDB" id="9781878at2"/>
<accession>A0A1P8N0I1</accession>
<dbReference type="InterPro" id="IPR008928">
    <property type="entry name" value="6-hairpin_glycosidase_sf"/>
</dbReference>
<dbReference type="GO" id="GO:0004573">
    <property type="term" value="F:Glc3Man9GlcNAc2 oligosaccharide glucosidase activity"/>
    <property type="evidence" value="ECO:0007669"/>
    <property type="project" value="InterPro"/>
</dbReference>
<dbReference type="GO" id="GO:0006487">
    <property type="term" value="P:protein N-linked glycosylation"/>
    <property type="evidence" value="ECO:0007669"/>
    <property type="project" value="TreeGrafter"/>
</dbReference>
<reference evidence="5 6" key="1">
    <citation type="submission" date="2017-01" db="EMBL/GenBank/DDBJ databases">
        <title>Complete genome of Tateyamaria omphalii DOK1-4 isolated from seawater in Dokdo.</title>
        <authorList>
            <person name="Kim J.H."/>
            <person name="Chi W.-J."/>
        </authorList>
    </citation>
    <scope>NUCLEOTIDE SEQUENCE [LARGE SCALE GENOMIC DNA]</scope>
    <source>
        <strain evidence="5 6">DOK1-4</strain>
    </source>
</reference>
<name>A0A1P8N0I1_9RHOB</name>
<dbReference type="KEGG" id="tom:BWR18_11275"/>
<keyword evidence="3" id="KW-0326">Glycosidase</keyword>
<dbReference type="GO" id="GO:0009311">
    <property type="term" value="P:oligosaccharide metabolic process"/>
    <property type="evidence" value="ECO:0007669"/>
    <property type="project" value="InterPro"/>
</dbReference>
<dbReference type="InterPro" id="IPR004888">
    <property type="entry name" value="Glycoside_hydrolase_63"/>
</dbReference>
<evidence type="ECO:0000259" key="4">
    <source>
        <dbReference type="Pfam" id="PF22422"/>
    </source>
</evidence>
<dbReference type="InterPro" id="IPR012341">
    <property type="entry name" value="6hp_glycosidase-like_sf"/>
</dbReference>
<dbReference type="Proteomes" id="UP000186336">
    <property type="component" value="Chromosome"/>
</dbReference>
<evidence type="ECO:0000256" key="2">
    <source>
        <dbReference type="ARBA" id="ARBA00022801"/>
    </source>
</evidence>